<evidence type="ECO:0000313" key="2">
    <source>
        <dbReference type="Proteomes" id="UP000228380"/>
    </source>
</evidence>
<feature type="region of interest" description="Disordered" evidence="1">
    <location>
        <begin position="98"/>
        <end position="133"/>
    </location>
</feature>
<name>A0A8B8JBG6_PHODC</name>
<sequence>MPKKGVNRFSRLDDKDQKALELGRAEVPLVQKILAEQTLVNASLSCALCEEMGIDKSLLKEANKHATNESSRSAPPMRKKSIVWLPCKVCMATPQPIHPVEAPRAKSPKIEAVSDGPSGPQMWSSAIATSHKS</sequence>
<evidence type="ECO:0000256" key="1">
    <source>
        <dbReference type="SAM" id="MobiDB-lite"/>
    </source>
</evidence>
<dbReference type="AlphaFoldDB" id="A0A8B8JBG6"/>
<proteinExistence type="predicted"/>
<reference evidence="3" key="1">
    <citation type="submission" date="2025-08" db="UniProtKB">
        <authorList>
            <consortium name="RefSeq"/>
        </authorList>
    </citation>
    <scope>IDENTIFICATION</scope>
    <source>
        <tissue evidence="3">Young leaves</tissue>
    </source>
</reference>
<evidence type="ECO:0000313" key="3">
    <source>
        <dbReference type="RefSeq" id="XP_026665028.2"/>
    </source>
</evidence>
<keyword evidence="2" id="KW-1185">Reference proteome</keyword>
<dbReference type="GeneID" id="113463522"/>
<gene>
    <name evidence="3" type="primary">LOC113463522</name>
</gene>
<dbReference type="Proteomes" id="UP000228380">
    <property type="component" value="Unplaced"/>
</dbReference>
<accession>A0A8B8JBG6</accession>
<dbReference type="KEGG" id="pda:113463522"/>
<protein>
    <submittedName>
        <fullName evidence="3">Uncharacterized protein LOC113463522</fullName>
    </submittedName>
</protein>
<organism evidence="2 3">
    <name type="scientific">Phoenix dactylifera</name>
    <name type="common">Date palm</name>
    <dbReference type="NCBI Taxonomy" id="42345"/>
    <lineage>
        <taxon>Eukaryota</taxon>
        <taxon>Viridiplantae</taxon>
        <taxon>Streptophyta</taxon>
        <taxon>Embryophyta</taxon>
        <taxon>Tracheophyta</taxon>
        <taxon>Spermatophyta</taxon>
        <taxon>Magnoliopsida</taxon>
        <taxon>Liliopsida</taxon>
        <taxon>Arecaceae</taxon>
        <taxon>Coryphoideae</taxon>
        <taxon>Phoeniceae</taxon>
        <taxon>Phoenix</taxon>
    </lineage>
</organism>
<feature type="compositionally biased region" description="Polar residues" evidence="1">
    <location>
        <begin position="121"/>
        <end position="133"/>
    </location>
</feature>
<dbReference type="RefSeq" id="XP_026665028.2">
    <property type="nucleotide sequence ID" value="XM_026809227.2"/>
</dbReference>